<protein>
    <submittedName>
        <fullName evidence="1">Uncharacterized protein</fullName>
    </submittedName>
</protein>
<proteinExistence type="predicted"/>
<accession>A0A2T3ZJZ1</accession>
<name>A0A2T3ZJZ1_TRIA4</name>
<organism evidence="1 2">
    <name type="scientific">Trichoderma asperellum (strain ATCC 204424 / CBS 433.97 / NBRC 101777)</name>
    <dbReference type="NCBI Taxonomy" id="1042311"/>
    <lineage>
        <taxon>Eukaryota</taxon>
        <taxon>Fungi</taxon>
        <taxon>Dikarya</taxon>
        <taxon>Ascomycota</taxon>
        <taxon>Pezizomycotina</taxon>
        <taxon>Sordariomycetes</taxon>
        <taxon>Hypocreomycetidae</taxon>
        <taxon>Hypocreales</taxon>
        <taxon>Hypocreaceae</taxon>
        <taxon>Trichoderma</taxon>
    </lineage>
</organism>
<reference evidence="1 2" key="1">
    <citation type="submission" date="2016-07" db="EMBL/GenBank/DDBJ databases">
        <title>Multiple horizontal gene transfer events from other fungi enriched the ability of initially mycotrophic Trichoderma (Ascomycota) to feed on dead plant biomass.</title>
        <authorList>
            <consortium name="DOE Joint Genome Institute"/>
            <person name="Aerts A."/>
            <person name="Atanasova L."/>
            <person name="Chenthamara K."/>
            <person name="Zhang J."/>
            <person name="Grujic M."/>
            <person name="Henrissat B."/>
            <person name="Kuo A."/>
            <person name="Salamov A."/>
            <person name="Lipzen A."/>
            <person name="Labutti K."/>
            <person name="Barry K."/>
            <person name="Miao Y."/>
            <person name="Rahimi M.J."/>
            <person name="Shen Q."/>
            <person name="Grigoriev I.V."/>
            <person name="Kubicek C.P."/>
            <person name="Druzhinina I.S."/>
        </authorList>
    </citation>
    <scope>NUCLEOTIDE SEQUENCE [LARGE SCALE GENOMIC DNA]</scope>
    <source>
        <strain evidence="1 2">CBS 433.97</strain>
    </source>
</reference>
<dbReference type="EMBL" id="KZ679257">
    <property type="protein sequence ID" value="PTB45128.1"/>
    <property type="molecule type" value="Genomic_DNA"/>
</dbReference>
<dbReference type="STRING" id="1042311.A0A2T3ZJZ1"/>
<sequence length="561" mass="63030">MKAAADTIPVHKSCYAVLKKECASHDIFAINIRLWAVAAFRKPWNNSQPLFLPYPTNVDISLIETVVKEIGMPQLLDMPAEVVGMIQGYSERSLFWRSVAARSLATYISETIDQPLEFQTTPLTEIMDWKRGSAVTSTSPKLLPPFVTITIDSDGIRSISRQGHPSEYSIGRSTSTTYIVLSQDDEMLSKLDVHNMYGRCRLVVPPDMEPPRIWNTPTPPAWSSCNMSINGHDSSRKWPRLTAVNLDGITGITFFLDLGSLASIHLHYPGEPSAMDTYNKMGSTLRSFCVWIYVPISKDDQVTAIGVKRDLGKPFSLFIQTEKSGDIIVGPHNESFKDNCFVHTAPLTFIYQQLKQWDTTNELGFVGTYSAGEPARKMEEDFPVDRYERSPLSLHSFVETIYFSWAPLEGVASAVVYKRRHKGVTRGIILHYLNGGSRALGQCRVGVDVAQEVFLPIMICIKIASRWDGRFIDDTDSEDGEESESPWQRRTVHSARVEFQSEPEHEHPAGEQWCCKPMADILKFWCMIENTFCTVRDGTEVGPIPGAATADLHMLSGRRYT</sequence>
<keyword evidence="2" id="KW-1185">Reference proteome</keyword>
<dbReference type="OrthoDB" id="4763081at2759"/>
<gene>
    <name evidence="1" type="ORF">M441DRAFT_23399</name>
</gene>
<dbReference type="Proteomes" id="UP000240493">
    <property type="component" value="Unassembled WGS sequence"/>
</dbReference>
<evidence type="ECO:0000313" key="2">
    <source>
        <dbReference type="Proteomes" id="UP000240493"/>
    </source>
</evidence>
<dbReference type="AlphaFoldDB" id="A0A2T3ZJZ1"/>
<evidence type="ECO:0000313" key="1">
    <source>
        <dbReference type="EMBL" id="PTB45128.1"/>
    </source>
</evidence>